<evidence type="ECO:0000256" key="9">
    <source>
        <dbReference type="PIRSR" id="PIRSR600895-51"/>
    </source>
</evidence>
<feature type="domain" description="Transthyretin/hydroxyisourate hydrolase" evidence="12">
    <location>
        <begin position="22"/>
        <end position="135"/>
    </location>
</feature>
<dbReference type="GO" id="GO:0033971">
    <property type="term" value="F:hydroxyisourate hydrolase activity"/>
    <property type="evidence" value="ECO:0007669"/>
    <property type="project" value="UniProtKB-EC"/>
</dbReference>
<reference evidence="13 14" key="1">
    <citation type="submission" date="2014-02" db="EMBL/GenBank/DDBJ databases">
        <title>Draft genome of Erwinia mallotivora strain BT-MARDI, a papaya dieback pathogen.</title>
        <authorList>
            <person name="Redzuan R."/>
            <person name="Abu Bakar N."/>
            <person name="Badrun R."/>
            <person name="Mohd Raih M.F."/>
            <person name="Rozano L."/>
            <person name="Mat Amin N."/>
        </authorList>
    </citation>
    <scope>NUCLEOTIDE SEQUENCE [LARGE SCALE GENOMIC DNA]</scope>
    <source>
        <strain evidence="13 14">BT-MARDI</strain>
    </source>
</reference>
<dbReference type="PANTHER" id="PTHR10395">
    <property type="entry name" value="URICASE AND TRANSTHYRETIN-RELATED"/>
    <property type="match status" value="1"/>
</dbReference>
<evidence type="ECO:0000256" key="6">
    <source>
        <dbReference type="ARBA" id="ARBA00017539"/>
    </source>
</evidence>
<evidence type="ECO:0000256" key="10">
    <source>
        <dbReference type="RuleBase" id="RU361270"/>
    </source>
</evidence>
<dbReference type="InterPro" id="IPR014306">
    <property type="entry name" value="Hydroxyisourate_hydrolase"/>
</dbReference>
<comment type="similarity">
    <text evidence="3 10">Belongs to the transthyretin family. 5-hydroxyisourate hydrolase subfamily.</text>
</comment>
<keyword evidence="11" id="KW-0732">Signal</keyword>
<dbReference type="PRINTS" id="PR00189">
    <property type="entry name" value="TRNSTHYRETIN"/>
</dbReference>
<keyword evidence="8 10" id="KW-0378">Hydrolase</keyword>
<dbReference type="OrthoDB" id="9792386at2"/>
<dbReference type="Proteomes" id="UP000019918">
    <property type="component" value="Unassembled WGS sequence"/>
</dbReference>
<dbReference type="PATRIC" id="fig|69222.5.peg.431"/>
<accession>A0A014NCH5</accession>
<feature type="chain" id="PRO_5001472634" description="5-hydroxyisourate hydrolase" evidence="11">
    <location>
        <begin position="22"/>
        <end position="136"/>
    </location>
</feature>
<dbReference type="RefSeq" id="WP_034933767.1">
    <property type="nucleotide sequence ID" value="NZ_JFHN01000018.1"/>
</dbReference>
<comment type="caution">
    <text evidence="13">The sequence shown here is derived from an EMBL/GenBank/DDBJ whole genome shotgun (WGS) entry which is preliminary data.</text>
</comment>
<comment type="function">
    <text evidence="2">Catalyzes the hydrolysis of 5-hydroxyisourate (HIU) to 2-oxo-4-hydroxy-4-carboxy-5-ureidoimidazoline (OHCU).</text>
</comment>
<evidence type="ECO:0000313" key="13">
    <source>
        <dbReference type="EMBL" id="EXU77108.1"/>
    </source>
</evidence>
<feature type="binding site" evidence="9">
    <location>
        <position position="68"/>
    </location>
    <ligand>
        <name>substrate</name>
    </ligand>
</feature>
<evidence type="ECO:0000256" key="2">
    <source>
        <dbReference type="ARBA" id="ARBA00002704"/>
    </source>
</evidence>
<sequence length="136" mass="15075">MQKLSGVILIASLAFAPVVFSAPQGTLSVHILNQQTGLPSANVNVTLEKQQNNQWVPLADGKTDNDGRIKSLFPSDQDMQPGNYKVTFKTGDYFHQQKMASFFPEVPVLFTVTEKNEKLHIPLLLSQFGYSTYKGS</sequence>
<evidence type="ECO:0000256" key="3">
    <source>
        <dbReference type="ARBA" id="ARBA00009850"/>
    </source>
</evidence>
<evidence type="ECO:0000256" key="7">
    <source>
        <dbReference type="ARBA" id="ARBA00022631"/>
    </source>
</evidence>
<dbReference type="GO" id="GO:0006144">
    <property type="term" value="P:purine nucleobase metabolic process"/>
    <property type="evidence" value="ECO:0007669"/>
    <property type="project" value="UniProtKB-KW"/>
</dbReference>
<comment type="catalytic activity">
    <reaction evidence="1 10">
        <text>5-hydroxyisourate + H2O = 5-hydroxy-2-oxo-4-ureido-2,5-dihydro-1H-imidazole-5-carboxylate + H(+)</text>
        <dbReference type="Rhea" id="RHEA:23736"/>
        <dbReference type="ChEBI" id="CHEBI:15377"/>
        <dbReference type="ChEBI" id="CHEBI:15378"/>
        <dbReference type="ChEBI" id="CHEBI:18072"/>
        <dbReference type="ChEBI" id="CHEBI:58639"/>
        <dbReference type="EC" id="3.5.2.17"/>
    </reaction>
</comment>
<protein>
    <recommendedName>
        <fullName evidence="6 10">5-hydroxyisourate hydrolase</fullName>
        <shortName evidence="10">HIU hydrolase</shortName>
        <shortName evidence="10">HIUHase</shortName>
        <ecNumber evidence="5 10">3.5.2.17</ecNumber>
    </recommendedName>
</protein>
<organism evidence="13 14">
    <name type="scientific">Erwinia mallotivora</name>
    <dbReference type="NCBI Taxonomy" id="69222"/>
    <lineage>
        <taxon>Bacteria</taxon>
        <taxon>Pseudomonadati</taxon>
        <taxon>Pseudomonadota</taxon>
        <taxon>Gammaproteobacteria</taxon>
        <taxon>Enterobacterales</taxon>
        <taxon>Erwiniaceae</taxon>
        <taxon>Erwinia</taxon>
    </lineage>
</organism>
<dbReference type="Pfam" id="PF00576">
    <property type="entry name" value="Transthyretin"/>
    <property type="match status" value="1"/>
</dbReference>
<comment type="subunit">
    <text evidence="4 10">Homotetramer.</text>
</comment>
<keyword evidence="7 10" id="KW-0659">Purine metabolism</keyword>
<name>A0A014NCH5_9GAMM</name>
<dbReference type="EMBL" id="JFHN01000018">
    <property type="protein sequence ID" value="EXU77108.1"/>
    <property type="molecule type" value="Genomic_DNA"/>
</dbReference>
<dbReference type="InterPro" id="IPR000895">
    <property type="entry name" value="Transthyretin/HIU_hydrolase"/>
</dbReference>
<proteinExistence type="inferred from homology"/>
<evidence type="ECO:0000259" key="12">
    <source>
        <dbReference type="SMART" id="SM00095"/>
    </source>
</evidence>
<dbReference type="EC" id="3.5.2.17" evidence="5 10"/>
<evidence type="ECO:0000313" key="14">
    <source>
        <dbReference type="Proteomes" id="UP000019918"/>
    </source>
</evidence>
<feature type="binding site" evidence="9">
    <location>
        <position position="30"/>
    </location>
    <ligand>
        <name>substrate</name>
    </ligand>
</feature>
<dbReference type="Gene3D" id="2.60.40.180">
    <property type="entry name" value="Transthyretin/hydroxyisourate hydrolase domain"/>
    <property type="match status" value="1"/>
</dbReference>
<feature type="binding site" evidence="9">
    <location>
        <position position="133"/>
    </location>
    <ligand>
        <name>substrate</name>
    </ligand>
</feature>
<dbReference type="SUPFAM" id="SSF49472">
    <property type="entry name" value="Transthyretin (synonym: prealbumin)"/>
    <property type="match status" value="1"/>
</dbReference>
<dbReference type="InterPro" id="IPR036817">
    <property type="entry name" value="Transthyretin/HIU_hydrolase_sf"/>
</dbReference>
<dbReference type="CDD" id="cd05822">
    <property type="entry name" value="TLP_HIUase"/>
    <property type="match status" value="1"/>
</dbReference>
<evidence type="ECO:0000256" key="1">
    <source>
        <dbReference type="ARBA" id="ARBA00001043"/>
    </source>
</evidence>
<evidence type="ECO:0000256" key="4">
    <source>
        <dbReference type="ARBA" id="ARBA00011881"/>
    </source>
</evidence>
<dbReference type="SMART" id="SM00095">
    <property type="entry name" value="TR_THY"/>
    <property type="match status" value="1"/>
</dbReference>
<feature type="signal peptide" evidence="11">
    <location>
        <begin position="1"/>
        <end position="21"/>
    </location>
</feature>
<dbReference type="AlphaFoldDB" id="A0A014NCH5"/>
<dbReference type="NCBIfam" id="TIGR02962">
    <property type="entry name" value="hdxy_isourate"/>
    <property type="match status" value="1"/>
</dbReference>
<dbReference type="InterPro" id="IPR023416">
    <property type="entry name" value="Transthyretin/HIU_hydrolase_d"/>
</dbReference>
<dbReference type="PANTHER" id="PTHR10395:SF7">
    <property type="entry name" value="5-HYDROXYISOURATE HYDROLASE"/>
    <property type="match status" value="1"/>
</dbReference>
<evidence type="ECO:0000256" key="8">
    <source>
        <dbReference type="ARBA" id="ARBA00022801"/>
    </source>
</evidence>
<gene>
    <name evidence="13" type="ORF">BG55_01985</name>
</gene>
<evidence type="ECO:0000256" key="11">
    <source>
        <dbReference type="SAM" id="SignalP"/>
    </source>
</evidence>
<keyword evidence="14" id="KW-1185">Reference proteome</keyword>
<dbReference type="STRING" id="69222.BG55_01985"/>
<evidence type="ECO:0000256" key="5">
    <source>
        <dbReference type="ARBA" id="ARBA00012609"/>
    </source>
</evidence>